<accession>A0A829HHI4</accession>
<name>A0A829HHI4_9GAMM</name>
<comment type="subcellular location">
    <subcellularLocation>
        <location evidence="1">Cytoplasm</location>
    </subcellularLocation>
</comment>
<dbReference type="GO" id="GO:1990904">
    <property type="term" value="C:ribonucleoprotein complex"/>
    <property type="evidence" value="ECO:0007669"/>
    <property type="project" value="UniProtKB-KW"/>
</dbReference>
<evidence type="ECO:0000256" key="5">
    <source>
        <dbReference type="ARBA" id="ARBA00022884"/>
    </source>
</evidence>
<feature type="domain" description="TROVE" evidence="7">
    <location>
        <begin position="17"/>
        <end position="322"/>
    </location>
</feature>
<keyword evidence="6 8" id="KW-0687">Ribonucleoprotein</keyword>
<comment type="similarity">
    <text evidence="2">Belongs to the Ro 60 kDa family.</text>
</comment>
<evidence type="ECO:0000256" key="3">
    <source>
        <dbReference type="ARBA" id="ARBA00022490"/>
    </source>
</evidence>
<keyword evidence="3" id="KW-0963">Cytoplasm</keyword>
<protein>
    <submittedName>
        <fullName evidence="8">SS-A/Ro ribonucleoprotein</fullName>
    </submittedName>
</protein>
<dbReference type="Gene3D" id="3.40.50.410">
    <property type="entry name" value="von Willebrand factor, type A domain"/>
    <property type="match status" value="1"/>
</dbReference>
<organism evidence="8 9">
    <name type="scientific">Acinetobacter gyllenbergii CIP 110306 = MTCC 11365</name>
    <dbReference type="NCBI Taxonomy" id="1217657"/>
    <lineage>
        <taxon>Bacteria</taxon>
        <taxon>Pseudomonadati</taxon>
        <taxon>Pseudomonadota</taxon>
        <taxon>Gammaproteobacteria</taxon>
        <taxon>Moraxellales</taxon>
        <taxon>Moraxellaceae</taxon>
        <taxon>Acinetobacter</taxon>
    </lineage>
</organism>
<dbReference type="InterPro" id="IPR037214">
    <property type="entry name" value="TROVE_dom_sf"/>
</dbReference>
<dbReference type="InterPro" id="IPR036465">
    <property type="entry name" value="vWFA_dom_sf"/>
</dbReference>
<keyword evidence="5" id="KW-0694">RNA-binding</keyword>
<sequence>MVNQTIFASQATKKQLINNEAGGRAFQLNHRQALAQLAATGTLNHTFYQTAQMQLDQVLVLTQDIDAEFIAKTAVYTRQNNYMKDMPVLLLAILSQRDQTLFKAVFPLVIDNGKQLRNFVQIMRSGVVQRKSLGSLPKKMINQWLINANENQLLAANIGNQPSLADVLKMTHPKPKDVAQEAFFAYVLGKKYELEQLPTKVQALEKFRQGLSQDVPDLPMQLLTNLQLSAQQWAEIAKNGGWQMLRMNLNTFARHGVFQIEGMDEIIANKLQDQDMIRKSRVLPYQLMTTWSALDDAVPQVVQQSLEQVMQAALQNVPRLTGRVMVAVDVSGSMASPVTGYRKGATSVLRCVDVASLFACALKQVNPDIEIMPFDTQLHSLNIVENESDQASLFGRLKQVFTGGKTRSIFEVAKQFAALGGGGTDCSIPLNRLNRDQAAVDLMIYFSDNESWADQLRTRHKTGMLYEWDILKQRCPEAKLVCVDLQPYTHTQVPERTDVMNIGGFSDHVFTLIDLFSQGKMHADHWINEIEQSKLPT</sequence>
<dbReference type="GO" id="GO:0003723">
    <property type="term" value="F:RNA binding"/>
    <property type="evidence" value="ECO:0007669"/>
    <property type="project" value="UniProtKB-KW"/>
</dbReference>
<evidence type="ECO:0000313" key="8">
    <source>
        <dbReference type="EMBL" id="EPF83452.1"/>
    </source>
</evidence>
<evidence type="ECO:0000259" key="7">
    <source>
        <dbReference type="PROSITE" id="PS50988"/>
    </source>
</evidence>
<dbReference type="Proteomes" id="UP000014523">
    <property type="component" value="Unassembled WGS sequence"/>
</dbReference>
<dbReference type="Pfam" id="PF25045">
    <property type="entry name" value="vWA_Ro60"/>
    <property type="match status" value="1"/>
</dbReference>
<dbReference type="PROSITE" id="PS50988">
    <property type="entry name" value="TROVE"/>
    <property type="match status" value="1"/>
</dbReference>
<evidence type="ECO:0000256" key="1">
    <source>
        <dbReference type="ARBA" id="ARBA00004496"/>
    </source>
</evidence>
<evidence type="ECO:0000256" key="2">
    <source>
        <dbReference type="ARBA" id="ARBA00007814"/>
    </source>
</evidence>
<dbReference type="InterPro" id="IPR040322">
    <property type="entry name" value="TROVE2"/>
</dbReference>
<keyword evidence="4" id="KW-0479">Metal-binding</keyword>
<dbReference type="InterPro" id="IPR056800">
    <property type="entry name" value="vWA_Ro60"/>
</dbReference>
<keyword evidence="9" id="KW-1185">Reference proteome</keyword>
<evidence type="ECO:0000256" key="6">
    <source>
        <dbReference type="ARBA" id="ARBA00023274"/>
    </source>
</evidence>
<dbReference type="SUPFAM" id="SSF53300">
    <property type="entry name" value="vWA-like"/>
    <property type="match status" value="1"/>
</dbReference>
<dbReference type="GO" id="GO:0005737">
    <property type="term" value="C:cytoplasm"/>
    <property type="evidence" value="ECO:0007669"/>
    <property type="project" value="UniProtKB-SubCell"/>
</dbReference>
<gene>
    <name evidence="8" type="ORF">F957_01798</name>
</gene>
<comment type="caution">
    <text evidence="8">The sequence shown here is derived from an EMBL/GenBank/DDBJ whole genome shotgun (WGS) entry which is preliminary data.</text>
</comment>
<dbReference type="AlphaFoldDB" id="A0A829HHI4"/>
<dbReference type="RefSeq" id="WP_016539866.1">
    <property type="nucleotide sequence ID" value="NZ_ASQH01000001.1"/>
</dbReference>
<evidence type="ECO:0000256" key="4">
    <source>
        <dbReference type="ARBA" id="ARBA00022723"/>
    </source>
</evidence>
<dbReference type="InterPro" id="IPR008858">
    <property type="entry name" value="TROVE_dom"/>
</dbReference>
<dbReference type="Pfam" id="PF05731">
    <property type="entry name" value="TROVE"/>
    <property type="match status" value="1"/>
</dbReference>
<dbReference type="EMBL" id="ATGG01000013">
    <property type="protein sequence ID" value="EPF83452.1"/>
    <property type="molecule type" value="Genomic_DNA"/>
</dbReference>
<dbReference type="PANTHER" id="PTHR14202:SF0">
    <property type="entry name" value="RNA-BINDING PROTEIN RO60"/>
    <property type="match status" value="1"/>
</dbReference>
<dbReference type="PANTHER" id="PTHR14202">
    <property type="entry name" value="60 KDA RIBONUCLEOPROTEIN SSA/RO"/>
    <property type="match status" value="1"/>
</dbReference>
<dbReference type="GO" id="GO:0046872">
    <property type="term" value="F:metal ion binding"/>
    <property type="evidence" value="ECO:0007669"/>
    <property type="project" value="UniProtKB-KW"/>
</dbReference>
<proteinExistence type="inferred from homology"/>
<dbReference type="SUPFAM" id="SSF140864">
    <property type="entry name" value="TROVE domain-like"/>
    <property type="match status" value="1"/>
</dbReference>
<reference evidence="8 9" key="1">
    <citation type="submission" date="2013-06" db="EMBL/GenBank/DDBJ databases">
        <title>The Genome Sequence of Acinetobacter gyllenbergii CIP 110306.</title>
        <authorList>
            <consortium name="The Broad Institute Genome Sequencing Platform"/>
            <consortium name="The Broad Institute Genome Sequencing Center for Infectious Disease"/>
            <person name="Cerqueira G."/>
            <person name="Feldgarden M."/>
            <person name="Courvalin P."/>
            <person name="Perichon B."/>
            <person name="Grillot-Courvalin C."/>
            <person name="Clermont D."/>
            <person name="Rocha E."/>
            <person name="Yoon E.-J."/>
            <person name="Nemec A."/>
            <person name="Young S.K."/>
            <person name="Zeng Q."/>
            <person name="Gargeya S."/>
            <person name="Fitzgerald M."/>
            <person name="Abouelleil A."/>
            <person name="Alvarado L."/>
            <person name="Berlin A.M."/>
            <person name="Chapman S.B."/>
            <person name="Dewar J."/>
            <person name="Goldberg J."/>
            <person name="Griggs A."/>
            <person name="Gujja S."/>
            <person name="Hansen M."/>
            <person name="Howarth C."/>
            <person name="Imamovic A."/>
            <person name="Larimer J."/>
            <person name="McCowan C."/>
            <person name="Murphy C."/>
            <person name="Pearson M."/>
            <person name="Priest M."/>
            <person name="Roberts A."/>
            <person name="Saif S."/>
            <person name="Shea T."/>
            <person name="Sykes S."/>
            <person name="Wortman J."/>
            <person name="Nusbaum C."/>
            <person name="Birren B."/>
        </authorList>
    </citation>
    <scope>NUCLEOTIDE SEQUENCE [LARGE SCALE GENOMIC DNA]</scope>
    <source>
        <strain evidence="8 9">CIP 110306</strain>
    </source>
</reference>
<evidence type="ECO:0000313" key="9">
    <source>
        <dbReference type="Proteomes" id="UP000014523"/>
    </source>
</evidence>